<gene>
    <name evidence="3" type="ORF">QQX98_008427</name>
</gene>
<reference evidence="3 4" key="1">
    <citation type="journal article" date="2025" name="Microbiol. Resour. Announc.">
        <title>Draft genome sequences for Neonectria magnoliae and Neonectria punicea, canker pathogens of Liriodendron tulipifera and Acer saccharum in West Virginia.</title>
        <authorList>
            <person name="Petronek H.M."/>
            <person name="Kasson M.T."/>
            <person name="Metheny A.M."/>
            <person name="Stauder C.M."/>
            <person name="Lovett B."/>
            <person name="Lynch S.C."/>
            <person name="Garnas J.R."/>
            <person name="Kasson L.R."/>
            <person name="Stajich J.E."/>
        </authorList>
    </citation>
    <scope>NUCLEOTIDE SEQUENCE [LARGE SCALE GENOMIC DNA]</scope>
    <source>
        <strain evidence="3 4">NRRL 64653</strain>
    </source>
</reference>
<keyword evidence="4" id="KW-1185">Reference proteome</keyword>
<feature type="region of interest" description="Disordered" evidence="2">
    <location>
        <begin position="1"/>
        <end position="28"/>
    </location>
</feature>
<comment type="caution">
    <text evidence="3">The sequence shown here is derived from an EMBL/GenBank/DDBJ whole genome shotgun (WGS) entry which is preliminary data.</text>
</comment>
<keyword evidence="1" id="KW-0175">Coiled coil</keyword>
<feature type="compositionally biased region" description="Basic and acidic residues" evidence="2">
    <location>
        <begin position="17"/>
        <end position="28"/>
    </location>
</feature>
<sequence length="411" mass="47373">MSSPEPPHLKGPVYNEDQVKQSETDSYHDPVLDGCCPLYPIDRLEDIIRNPEQQPLTRQFSRWEGFRGWQRENRDREAHKTISLPEVQWLKGQLARHASQSEVSKRAAHIGSERSPLSSNREEVCDVFIDYAEAVKRRLTRHNFTQPFKLNRDIKQQDRLATWIEYLKYEYCFLDVFTRSQVNSKLEFDRFRKILLSANVIQPHETYMSVGKSGELDILKARERRARNYTSAAESEVAEAAASVEVQVTKSEAANLKNSTQRDSHQTSQAQTLFVLFKCLFMIRRADCELVAREGQLQGAQSRLERAEADLARARAYVPYVQHWKTLMHLFVETGEKVKAGEEETDHHKILMDWILKQVPLIEAEMLHAEENKAASTSTKRPGHLLGFITHATFAIFAIFAQACSQDQGYH</sequence>
<evidence type="ECO:0000313" key="4">
    <source>
        <dbReference type="Proteomes" id="UP001498476"/>
    </source>
</evidence>
<proteinExistence type="predicted"/>
<dbReference type="Proteomes" id="UP001498476">
    <property type="component" value="Unassembled WGS sequence"/>
</dbReference>
<feature type="coiled-coil region" evidence="1">
    <location>
        <begin position="290"/>
        <end position="317"/>
    </location>
</feature>
<organism evidence="3 4">
    <name type="scientific">Neonectria punicea</name>
    <dbReference type="NCBI Taxonomy" id="979145"/>
    <lineage>
        <taxon>Eukaryota</taxon>
        <taxon>Fungi</taxon>
        <taxon>Dikarya</taxon>
        <taxon>Ascomycota</taxon>
        <taxon>Pezizomycotina</taxon>
        <taxon>Sordariomycetes</taxon>
        <taxon>Hypocreomycetidae</taxon>
        <taxon>Hypocreales</taxon>
        <taxon>Nectriaceae</taxon>
        <taxon>Neonectria</taxon>
    </lineage>
</organism>
<evidence type="ECO:0000256" key="2">
    <source>
        <dbReference type="SAM" id="MobiDB-lite"/>
    </source>
</evidence>
<evidence type="ECO:0000313" key="3">
    <source>
        <dbReference type="EMBL" id="KAK7409365.1"/>
    </source>
</evidence>
<dbReference type="EMBL" id="JAZAVJ010000153">
    <property type="protein sequence ID" value="KAK7409365.1"/>
    <property type="molecule type" value="Genomic_DNA"/>
</dbReference>
<accession>A0ABR1GV11</accession>
<evidence type="ECO:0000256" key="1">
    <source>
        <dbReference type="SAM" id="Coils"/>
    </source>
</evidence>
<protein>
    <submittedName>
        <fullName evidence="3">Uncharacterized protein</fullName>
    </submittedName>
</protein>
<name>A0ABR1GV11_9HYPO</name>